<sequence length="451" mass="50105">MAKILIIDDERPILESLEMFLTEKDHDVSTALSAAQGLEACTTFSPDVVILDVHLPDHSGFEVLKTLNALPRAPKVIMITAHHDMETTITAMKYGAYDYIFKPLDADEIEAAVEKAFSVLVAERECTHAEPKPESTSGGAIIGKSEKMCEVFKTIGVLCQNRATALILGETGTGKELIARVIHHNSPTCNEPMITVDCSAVVETLLESELFGHERGAFTGAVQTKIGKLELAGNGTLFIDEIGELPLGLQGKFLGFLERREFMRVGGHKWHRSNGRIIAATNRNLADMVRDGLFRRDLFYRLKVVTINVPPLRERVEDIPELARHFLLKANREMKLEILKFQEGVIPRLMAHPWPGNVRELENLILSAAVQSRGNVILLEDIEKALVLNTGSSEPNQGQTALTQMERKHIQQVLIQAGWNRNQAASLLGISLPTLRSKIRKYDLASPCEKR</sequence>
<dbReference type="Gene3D" id="1.10.8.60">
    <property type="match status" value="1"/>
</dbReference>
<dbReference type="SUPFAM" id="SSF46689">
    <property type="entry name" value="Homeodomain-like"/>
    <property type="match status" value="1"/>
</dbReference>
<evidence type="ECO:0000256" key="13">
    <source>
        <dbReference type="ARBA" id="ARBA00023231"/>
    </source>
</evidence>
<dbReference type="GO" id="GO:0000160">
    <property type="term" value="P:phosphorelay signal transduction system"/>
    <property type="evidence" value="ECO:0007669"/>
    <property type="project" value="UniProtKB-KW"/>
</dbReference>
<dbReference type="InterPro" id="IPR002197">
    <property type="entry name" value="HTH_Fis"/>
</dbReference>
<evidence type="ECO:0000256" key="12">
    <source>
        <dbReference type="ARBA" id="ARBA00023163"/>
    </source>
</evidence>
<keyword evidence="5 16" id="KW-0597">Phosphoprotein</keyword>
<dbReference type="InterPro" id="IPR009057">
    <property type="entry name" value="Homeodomain-like_sf"/>
</dbReference>
<protein>
    <recommendedName>
        <fullName evidence="2">DNA-binding transcriptional regulator NtrC</fullName>
    </recommendedName>
    <alternativeName>
        <fullName evidence="14">Nitrogen regulation protein NR(I)</fullName>
    </alternativeName>
    <alternativeName>
        <fullName evidence="15">Nitrogen regulator I</fullName>
    </alternativeName>
</protein>
<organism evidence="19 20">
    <name type="scientific">Desulfococcus multivorans DSM 2059</name>
    <dbReference type="NCBI Taxonomy" id="1121405"/>
    <lineage>
        <taxon>Bacteria</taxon>
        <taxon>Pseudomonadati</taxon>
        <taxon>Thermodesulfobacteriota</taxon>
        <taxon>Desulfobacteria</taxon>
        <taxon>Desulfobacterales</taxon>
        <taxon>Desulfococcaceae</taxon>
        <taxon>Desulfococcus</taxon>
    </lineage>
</organism>
<keyword evidence="11" id="KW-0010">Activator</keyword>
<dbReference type="EMBL" id="ATHJ01000010">
    <property type="protein sequence ID" value="EPR45020.1"/>
    <property type="molecule type" value="Genomic_DNA"/>
</dbReference>
<dbReference type="InterPro" id="IPR003593">
    <property type="entry name" value="AAA+_ATPase"/>
</dbReference>
<comment type="subcellular location">
    <subcellularLocation>
        <location evidence="1">Cytoplasm</location>
    </subcellularLocation>
</comment>
<evidence type="ECO:0000259" key="17">
    <source>
        <dbReference type="PROSITE" id="PS50045"/>
    </source>
</evidence>
<proteinExistence type="predicted"/>
<dbReference type="Gene3D" id="3.40.50.300">
    <property type="entry name" value="P-loop containing nucleotide triphosphate hydrolases"/>
    <property type="match status" value="1"/>
</dbReference>
<evidence type="ECO:0000313" key="20">
    <source>
        <dbReference type="Proteomes" id="UP000014977"/>
    </source>
</evidence>
<keyword evidence="9" id="KW-0805">Transcription regulation</keyword>
<evidence type="ECO:0000256" key="10">
    <source>
        <dbReference type="ARBA" id="ARBA00023125"/>
    </source>
</evidence>
<dbReference type="SUPFAM" id="SSF52540">
    <property type="entry name" value="P-loop containing nucleoside triphosphate hydrolases"/>
    <property type="match status" value="1"/>
</dbReference>
<evidence type="ECO:0000256" key="8">
    <source>
        <dbReference type="ARBA" id="ARBA00023012"/>
    </source>
</evidence>
<dbReference type="InterPro" id="IPR002078">
    <property type="entry name" value="Sigma_54_int"/>
</dbReference>
<dbReference type="InterPro" id="IPR058031">
    <property type="entry name" value="AAA_lid_NorR"/>
</dbReference>
<dbReference type="SMART" id="SM00382">
    <property type="entry name" value="AAA"/>
    <property type="match status" value="1"/>
</dbReference>
<dbReference type="eggNOG" id="COG2204">
    <property type="taxonomic scope" value="Bacteria"/>
</dbReference>
<dbReference type="InterPro" id="IPR027417">
    <property type="entry name" value="P-loop_NTPase"/>
</dbReference>
<dbReference type="Gene3D" id="3.40.50.2300">
    <property type="match status" value="1"/>
</dbReference>
<keyword evidence="13" id="KW-0535">Nitrogen fixation</keyword>
<keyword evidence="10" id="KW-0238">DNA-binding</keyword>
<name>S7U795_DESML</name>
<dbReference type="AlphaFoldDB" id="S7U795"/>
<feature type="domain" description="Sigma-54 factor interaction" evidence="17">
    <location>
        <begin position="141"/>
        <end position="370"/>
    </location>
</feature>
<dbReference type="SMART" id="SM00448">
    <property type="entry name" value="REC"/>
    <property type="match status" value="1"/>
</dbReference>
<keyword evidence="20" id="KW-1185">Reference proteome</keyword>
<dbReference type="Pfam" id="PF02954">
    <property type="entry name" value="HTH_8"/>
    <property type="match status" value="1"/>
</dbReference>
<dbReference type="GO" id="GO:0006355">
    <property type="term" value="P:regulation of DNA-templated transcription"/>
    <property type="evidence" value="ECO:0007669"/>
    <property type="project" value="InterPro"/>
</dbReference>
<dbReference type="InterPro" id="IPR025944">
    <property type="entry name" value="Sigma_54_int_dom_CS"/>
</dbReference>
<dbReference type="RefSeq" id="WP_020875283.1">
    <property type="nucleotide sequence ID" value="NZ_ATHJ01000010.1"/>
</dbReference>
<dbReference type="InterPro" id="IPR001789">
    <property type="entry name" value="Sig_transdc_resp-reg_receiver"/>
</dbReference>
<dbReference type="SUPFAM" id="SSF52172">
    <property type="entry name" value="CheY-like"/>
    <property type="match status" value="1"/>
</dbReference>
<keyword evidence="6" id="KW-0547">Nucleotide-binding</keyword>
<reference evidence="19 20" key="1">
    <citation type="journal article" date="2013" name="Genome Announc.">
        <title>Draft genome sequences for three mercury-methylating, sulfate-reducing bacteria.</title>
        <authorList>
            <person name="Brown S.D."/>
            <person name="Hurt R.A.Jr."/>
            <person name="Gilmour C.C."/>
            <person name="Elias D.A."/>
        </authorList>
    </citation>
    <scope>NUCLEOTIDE SEQUENCE [LARGE SCALE GENOMIC DNA]</scope>
    <source>
        <strain evidence="19 20">DSM 2059</strain>
    </source>
</reference>
<dbReference type="PROSITE" id="PS00688">
    <property type="entry name" value="SIGMA54_INTERACT_3"/>
    <property type="match status" value="1"/>
</dbReference>
<dbReference type="Pfam" id="PF00158">
    <property type="entry name" value="Sigma54_activat"/>
    <property type="match status" value="1"/>
</dbReference>
<dbReference type="PANTHER" id="PTHR32071">
    <property type="entry name" value="TRANSCRIPTIONAL REGULATORY PROTEIN"/>
    <property type="match status" value="1"/>
</dbReference>
<dbReference type="Proteomes" id="UP000014977">
    <property type="component" value="Unassembled WGS sequence"/>
</dbReference>
<keyword evidence="4" id="KW-0678">Repressor</keyword>
<evidence type="ECO:0000256" key="9">
    <source>
        <dbReference type="ARBA" id="ARBA00023015"/>
    </source>
</evidence>
<keyword evidence="3" id="KW-0963">Cytoplasm</keyword>
<evidence type="ECO:0000259" key="18">
    <source>
        <dbReference type="PROSITE" id="PS50110"/>
    </source>
</evidence>
<dbReference type="PROSITE" id="PS50045">
    <property type="entry name" value="SIGMA54_INTERACT_4"/>
    <property type="match status" value="1"/>
</dbReference>
<evidence type="ECO:0000256" key="6">
    <source>
        <dbReference type="ARBA" id="ARBA00022741"/>
    </source>
</evidence>
<evidence type="ECO:0000256" key="1">
    <source>
        <dbReference type="ARBA" id="ARBA00004496"/>
    </source>
</evidence>
<keyword evidence="7" id="KW-0067">ATP-binding</keyword>
<dbReference type="PANTHER" id="PTHR32071:SF95">
    <property type="entry name" value="DNA-BINDING TRANSCRIPTIONAL REGULATOR NTRC"/>
    <property type="match status" value="1"/>
</dbReference>
<comment type="caution">
    <text evidence="19">The sequence shown here is derived from an EMBL/GenBank/DDBJ whole genome shotgun (WGS) entry which is preliminary data.</text>
</comment>
<evidence type="ECO:0000256" key="4">
    <source>
        <dbReference type="ARBA" id="ARBA00022491"/>
    </source>
</evidence>
<evidence type="ECO:0000256" key="16">
    <source>
        <dbReference type="PROSITE-ProRule" id="PRU00169"/>
    </source>
</evidence>
<dbReference type="Pfam" id="PF00072">
    <property type="entry name" value="Response_reg"/>
    <property type="match status" value="1"/>
</dbReference>
<dbReference type="GO" id="GO:0005524">
    <property type="term" value="F:ATP binding"/>
    <property type="evidence" value="ECO:0007669"/>
    <property type="project" value="UniProtKB-KW"/>
</dbReference>
<evidence type="ECO:0000256" key="15">
    <source>
        <dbReference type="ARBA" id="ARBA00031910"/>
    </source>
</evidence>
<dbReference type="PROSITE" id="PS50110">
    <property type="entry name" value="RESPONSE_REGULATORY"/>
    <property type="match status" value="1"/>
</dbReference>
<dbReference type="OrthoDB" id="9814761at2"/>
<feature type="domain" description="Response regulatory" evidence="18">
    <location>
        <begin position="3"/>
        <end position="117"/>
    </location>
</feature>
<evidence type="ECO:0000313" key="19">
    <source>
        <dbReference type="EMBL" id="EPR45020.1"/>
    </source>
</evidence>
<dbReference type="STRING" id="897.B2D07_12495"/>
<dbReference type="InterPro" id="IPR011006">
    <property type="entry name" value="CheY-like_superfamily"/>
</dbReference>
<evidence type="ECO:0000256" key="14">
    <source>
        <dbReference type="ARBA" id="ARBA00029881"/>
    </source>
</evidence>
<evidence type="ECO:0000256" key="5">
    <source>
        <dbReference type="ARBA" id="ARBA00022553"/>
    </source>
</evidence>
<keyword evidence="8" id="KW-0902">Two-component regulatory system</keyword>
<dbReference type="Gene3D" id="1.10.10.60">
    <property type="entry name" value="Homeodomain-like"/>
    <property type="match status" value="1"/>
</dbReference>
<evidence type="ECO:0000256" key="2">
    <source>
        <dbReference type="ARBA" id="ARBA00019059"/>
    </source>
</evidence>
<dbReference type="CDD" id="cd00009">
    <property type="entry name" value="AAA"/>
    <property type="match status" value="1"/>
</dbReference>
<evidence type="ECO:0000256" key="3">
    <source>
        <dbReference type="ARBA" id="ARBA00022490"/>
    </source>
</evidence>
<dbReference type="PRINTS" id="PR01590">
    <property type="entry name" value="HTHFIS"/>
</dbReference>
<accession>S7U795</accession>
<dbReference type="GO" id="GO:0005737">
    <property type="term" value="C:cytoplasm"/>
    <property type="evidence" value="ECO:0007669"/>
    <property type="project" value="UniProtKB-SubCell"/>
</dbReference>
<keyword evidence="12" id="KW-0804">Transcription</keyword>
<dbReference type="Pfam" id="PF25601">
    <property type="entry name" value="AAA_lid_14"/>
    <property type="match status" value="1"/>
</dbReference>
<evidence type="ECO:0000256" key="11">
    <source>
        <dbReference type="ARBA" id="ARBA00023159"/>
    </source>
</evidence>
<dbReference type="GO" id="GO:0043565">
    <property type="term" value="F:sequence-specific DNA binding"/>
    <property type="evidence" value="ECO:0007669"/>
    <property type="project" value="InterPro"/>
</dbReference>
<gene>
    <name evidence="19" type="ORF">dsmv_3731</name>
</gene>
<evidence type="ECO:0000256" key="7">
    <source>
        <dbReference type="ARBA" id="ARBA00022840"/>
    </source>
</evidence>
<feature type="modified residue" description="4-aspartylphosphate" evidence="16">
    <location>
        <position position="52"/>
    </location>
</feature>
<dbReference type="FunFam" id="3.40.50.300:FF:000006">
    <property type="entry name" value="DNA-binding transcriptional regulator NtrC"/>
    <property type="match status" value="1"/>
</dbReference>